<name>A0A834XTI9_APHGI</name>
<evidence type="ECO:0008006" key="5">
    <source>
        <dbReference type="Google" id="ProtNLM"/>
    </source>
</evidence>
<comment type="caution">
    <text evidence="3">The sequence shown here is derived from an EMBL/GenBank/DDBJ whole genome shotgun (WGS) entry which is preliminary data.</text>
</comment>
<evidence type="ECO:0000313" key="3">
    <source>
        <dbReference type="EMBL" id="KAF7991705.1"/>
    </source>
</evidence>
<accession>A0A834XTI9</accession>
<evidence type="ECO:0000256" key="2">
    <source>
        <dbReference type="SAM" id="SignalP"/>
    </source>
</evidence>
<protein>
    <recommendedName>
        <fullName evidence="5">Odorant-binding protein</fullName>
    </recommendedName>
</protein>
<gene>
    <name evidence="3" type="ORF">HCN44_010506</name>
</gene>
<reference evidence="3 4" key="1">
    <citation type="submission" date="2020-08" db="EMBL/GenBank/DDBJ databases">
        <title>Aphidius gifuensis genome sequencing and assembly.</title>
        <authorList>
            <person name="Du Z."/>
        </authorList>
    </citation>
    <scope>NUCLEOTIDE SEQUENCE [LARGE SCALE GENOMIC DNA]</scope>
    <source>
        <strain evidence="3">YNYX2018</strain>
        <tissue evidence="3">Adults</tissue>
    </source>
</reference>
<sequence>MEQSLLILLCFVSIIGDSFGTILNSQRDIVRRSSNSNINTNINVNHNRKLKKSSEETPHLPNVEDESNETMSGERIGIISDENFDNEKLLVTAAATAAADASKVIAELLINELSETISDAVGEAVAKILLSKKKSLTKATAKALISRRSQSTNSNVNVNNNHHRKPVEPIESSENFKDDNDDFDNKLITKKKQLARWPDDDTHYGEKKINNELKDDCGNPLKKRANSRRCFKRLIQQLFFE</sequence>
<feature type="region of interest" description="Disordered" evidence="1">
    <location>
        <begin position="41"/>
        <end position="71"/>
    </location>
</feature>
<keyword evidence="4" id="KW-1185">Reference proteome</keyword>
<organism evidence="3 4">
    <name type="scientific">Aphidius gifuensis</name>
    <name type="common">Parasitoid wasp</name>
    <dbReference type="NCBI Taxonomy" id="684658"/>
    <lineage>
        <taxon>Eukaryota</taxon>
        <taxon>Metazoa</taxon>
        <taxon>Ecdysozoa</taxon>
        <taxon>Arthropoda</taxon>
        <taxon>Hexapoda</taxon>
        <taxon>Insecta</taxon>
        <taxon>Pterygota</taxon>
        <taxon>Neoptera</taxon>
        <taxon>Endopterygota</taxon>
        <taxon>Hymenoptera</taxon>
        <taxon>Apocrita</taxon>
        <taxon>Ichneumonoidea</taxon>
        <taxon>Braconidae</taxon>
        <taxon>Aphidiinae</taxon>
        <taxon>Aphidius</taxon>
    </lineage>
</organism>
<feature type="compositionally biased region" description="Low complexity" evidence="1">
    <location>
        <begin position="147"/>
        <end position="160"/>
    </location>
</feature>
<feature type="chain" id="PRO_5032797412" description="Odorant-binding protein" evidence="2">
    <location>
        <begin position="21"/>
        <end position="241"/>
    </location>
</feature>
<feature type="region of interest" description="Disordered" evidence="1">
    <location>
        <begin position="147"/>
        <end position="178"/>
    </location>
</feature>
<proteinExistence type="predicted"/>
<evidence type="ECO:0000256" key="1">
    <source>
        <dbReference type="SAM" id="MobiDB-lite"/>
    </source>
</evidence>
<dbReference type="Proteomes" id="UP000639338">
    <property type="component" value="Unassembled WGS sequence"/>
</dbReference>
<feature type="signal peptide" evidence="2">
    <location>
        <begin position="1"/>
        <end position="20"/>
    </location>
</feature>
<dbReference type="EMBL" id="JACMRX010000004">
    <property type="protein sequence ID" value="KAF7991705.1"/>
    <property type="molecule type" value="Genomic_DNA"/>
</dbReference>
<evidence type="ECO:0000313" key="4">
    <source>
        <dbReference type="Proteomes" id="UP000639338"/>
    </source>
</evidence>
<keyword evidence="2" id="KW-0732">Signal</keyword>
<dbReference type="AlphaFoldDB" id="A0A834XTI9"/>